<sequence>MTRFRGAAAAAAADAVLGLLASRRCATPSHFLQIQAQLILHCLQSHPFVASRFIDACDSLGLLNTAVLPLFTRLRRPHPFIFNTLIRAFSHSKSPHVSFSLYAHMHSSSISPNSYTFPFLLNSLADSRDLRSGACVHAHVVKLGHLGDVYVGNSLLHLYGSAADDMADCRRLFDEMPFRDVVSWTMLITGYRNVRSFDDALFAFEQMQYAGVEPNRVTLVNTLAACSGHGAVEMGLWVHDFVMRRGLELDVSLGTALIDMYSKCGRIDEGMRVFESMTERNVWSWNAVIKGLANAMRSDEAVKLFRDMVRRGIEVDDVTLLAVLSACSHSRLIEEGRELFDSLVNGKYRVSASLKHYACMVDLLARAGCLMDAYNLINSMPFEPTKTMWGALVVGCRAHKHLELGEFAAKRLVEMEPDNSAHYVVLSNVYSEMGRWNDAQQVRDLMKMRGLQKDLGYSSVGPELMEAYS</sequence>
<accession>A0ACB9MQS1</accession>
<comment type="caution">
    <text evidence="1">The sequence shown here is derived from an EMBL/GenBank/DDBJ whole genome shotgun (WGS) entry which is preliminary data.</text>
</comment>
<evidence type="ECO:0000313" key="1">
    <source>
        <dbReference type="EMBL" id="KAI4326468.1"/>
    </source>
</evidence>
<dbReference type="Proteomes" id="UP001057402">
    <property type="component" value="Chromosome 9"/>
</dbReference>
<proteinExistence type="predicted"/>
<reference evidence="2" key="1">
    <citation type="journal article" date="2023" name="Front. Plant Sci.">
        <title>Chromosomal-level genome assembly of Melastoma candidum provides insights into trichome evolution.</title>
        <authorList>
            <person name="Zhong Y."/>
            <person name="Wu W."/>
            <person name="Sun C."/>
            <person name="Zou P."/>
            <person name="Liu Y."/>
            <person name="Dai S."/>
            <person name="Zhou R."/>
        </authorList>
    </citation>
    <scope>NUCLEOTIDE SEQUENCE [LARGE SCALE GENOMIC DNA]</scope>
</reference>
<keyword evidence="2" id="KW-1185">Reference proteome</keyword>
<gene>
    <name evidence="1" type="ORF">MLD38_031781</name>
</gene>
<evidence type="ECO:0000313" key="2">
    <source>
        <dbReference type="Proteomes" id="UP001057402"/>
    </source>
</evidence>
<organism evidence="1 2">
    <name type="scientific">Melastoma candidum</name>
    <dbReference type="NCBI Taxonomy" id="119954"/>
    <lineage>
        <taxon>Eukaryota</taxon>
        <taxon>Viridiplantae</taxon>
        <taxon>Streptophyta</taxon>
        <taxon>Embryophyta</taxon>
        <taxon>Tracheophyta</taxon>
        <taxon>Spermatophyta</taxon>
        <taxon>Magnoliopsida</taxon>
        <taxon>eudicotyledons</taxon>
        <taxon>Gunneridae</taxon>
        <taxon>Pentapetalae</taxon>
        <taxon>rosids</taxon>
        <taxon>malvids</taxon>
        <taxon>Myrtales</taxon>
        <taxon>Melastomataceae</taxon>
        <taxon>Melastomatoideae</taxon>
        <taxon>Melastomateae</taxon>
        <taxon>Melastoma</taxon>
    </lineage>
</organism>
<name>A0ACB9MQS1_9MYRT</name>
<protein>
    <submittedName>
        <fullName evidence="1">Uncharacterized protein</fullName>
    </submittedName>
</protein>
<dbReference type="EMBL" id="CM042888">
    <property type="protein sequence ID" value="KAI4326468.1"/>
    <property type="molecule type" value="Genomic_DNA"/>
</dbReference>